<evidence type="ECO:0000313" key="1">
    <source>
        <dbReference type="EMBL" id="GAG42816.1"/>
    </source>
</evidence>
<dbReference type="EMBL" id="BARS01056416">
    <property type="protein sequence ID" value="GAG42816.1"/>
    <property type="molecule type" value="Genomic_DNA"/>
</dbReference>
<accession>X0Z2H4</accession>
<protein>
    <submittedName>
        <fullName evidence="1">Uncharacterized protein</fullName>
    </submittedName>
</protein>
<dbReference type="PROSITE" id="PS51318">
    <property type="entry name" value="TAT"/>
    <property type="match status" value="1"/>
</dbReference>
<organism evidence="1">
    <name type="scientific">marine sediment metagenome</name>
    <dbReference type="NCBI Taxonomy" id="412755"/>
    <lineage>
        <taxon>unclassified sequences</taxon>
        <taxon>metagenomes</taxon>
        <taxon>ecological metagenomes</taxon>
    </lineage>
</organism>
<feature type="non-terminal residue" evidence="1">
    <location>
        <position position="132"/>
    </location>
</feature>
<reference evidence="1" key="1">
    <citation type="journal article" date="2014" name="Front. Microbiol.">
        <title>High frequency of phylogenetically diverse reductive dehalogenase-homologous genes in deep subseafloor sedimentary metagenomes.</title>
        <authorList>
            <person name="Kawai M."/>
            <person name="Futagami T."/>
            <person name="Toyoda A."/>
            <person name="Takaki Y."/>
            <person name="Nishi S."/>
            <person name="Hori S."/>
            <person name="Arai W."/>
            <person name="Tsubouchi T."/>
            <person name="Morono Y."/>
            <person name="Uchiyama I."/>
            <person name="Ito T."/>
            <person name="Fujiyama A."/>
            <person name="Inagaki F."/>
            <person name="Takami H."/>
        </authorList>
    </citation>
    <scope>NUCLEOTIDE SEQUENCE</scope>
    <source>
        <strain evidence="1">Expedition CK06-06</strain>
    </source>
</reference>
<dbReference type="InterPro" id="IPR006311">
    <property type="entry name" value="TAT_signal"/>
</dbReference>
<comment type="caution">
    <text evidence="1">The sequence shown here is derived from an EMBL/GenBank/DDBJ whole genome shotgun (WGS) entry which is preliminary data.</text>
</comment>
<name>X0Z2H4_9ZZZZ</name>
<dbReference type="AlphaFoldDB" id="X0Z2H4"/>
<gene>
    <name evidence="1" type="ORF">S01H1_83090</name>
</gene>
<proteinExistence type="predicted"/>
<sequence>MNLTPEQQKVGKENFNDAVAVTRRDFLSGTVAAGLATGAGLGSIYFGYGASVGNPLRVGFIGTGDEGSVLIGAHNPEYLQAVAIADIRPYNVFRAFHGDVSSPNAQRVRPGLMAKYGWKTEDEARKQVKVYA</sequence>